<dbReference type="PROSITE" id="PS50006">
    <property type="entry name" value="FHA_DOMAIN"/>
    <property type="match status" value="1"/>
</dbReference>
<reference evidence="2 3" key="1">
    <citation type="journal article" date="2021" name="Sci. Rep.">
        <title>Genome sequencing of the multicellular alga Astrephomene provides insights into convergent evolution of germ-soma differentiation.</title>
        <authorList>
            <person name="Yamashita S."/>
            <person name="Yamamoto K."/>
            <person name="Matsuzaki R."/>
            <person name="Suzuki S."/>
            <person name="Yamaguchi H."/>
            <person name="Hirooka S."/>
            <person name="Minakuchi Y."/>
            <person name="Miyagishima S."/>
            <person name="Kawachi M."/>
            <person name="Toyoda A."/>
            <person name="Nozaki H."/>
        </authorList>
    </citation>
    <scope>NUCLEOTIDE SEQUENCE [LARGE SCALE GENOMIC DNA]</scope>
    <source>
        <strain evidence="2 3">NIES-4017</strain>
    </source>
</reference>
<evidence type="ECO:0000313" key="3">
    <source>
        <dbReference type="Proteomes" id="UP001054857"/>
    </source>
</evidence>
<feature type="non-terminal residue" evidence="2">
    <location>
        <position position="115"/>
    </location>
</feature>
<evidence type="ECO:0000313" key="2">
    <source>
        <dbReference type="EMBL" id="GFR47234.1"/>
    </source>
</evidence>
<comment type="caution">
    <text evidence="2">The sequence shown here is derived from an EMBL/GenBank/DDBJ whole genome shotgun (WGS) entry which is preliminary data.</text>
</comment>
<feature type="domain" description="FHA" evidence="1">
    <location>
        <begin position="34"/>
        <end position="84"/>
    </location>
</feature>
<feature type="non-terminal residue" evidence="2">
    <location>
        <position position="1"/>
    </location>
</feature>
<dbReference type="Pfam" id="PF00498">
    <property type="entry name" value="FHA"/>
    <property type="match status" value="1"/>
</dbReference>
<dbReference type="Proteomes" id="UP001054857">
    <property type="component" value="Unassembled WGS sequence"/>
</dbReference>
<dbReference type="SMART" id="SM00240">
    <property type="entry name" value="FHA"/>
    <property type="match status" value="1"/>
</dbReference>
<sequence>GGTAPAFLVSFEVRKPEGVLGLLELGPLRSTQRVVWGRSPDCDVVAEHGSISRQHAAVSVDRSGAVFVTDLQSGHGTKVGDMWIKPNAPRQLQPGQAVSLGASTRSYKLLAVERA</sequence>
<keyword evidence="3" id="KW-1185">Reference proteome</keyword>
<dbReference type="AlphaFoldDB" id="A0AAD3DSF3"/>
<dbReference type="InterPro" id="IPR050923">
    <property type="entry name" value="Cell_Proc_Reg/RNA_Proc"/>
</dbReference>
<evidence type="ECO:0000259" key="1">
    <source>
        <dbReference type="PROSITE" id="PS50006"/>
    </source>
</evidence>
<proteinExistence type="predicted"/>
<dbReference type="InterPro" id="IPR000253">
    <property type="entry name" value="FHA_dom"/>
</dbReference>
<name>A0AAD3DSF3_9CHLO</name>
<dbReference type="SUPFAM" id="SSF49879">
    <property type="entry name" value="SMAD/FHA domain"/>
    <property type="match status" value="1"/>
</dbReference>
<dbReference type="PANTHER" id="PTHR23308">
    <property type="entry name" value="NUCLEAR INHIBITOR OF PROTEIN PHOSPHATASE-1"/>
    <property type="match status" value="1"/>
</dbReference>
<organism evidence="2 3">
    <name type="scientific">Astrephomene gubernaculifera</name>
    <dbReference type="NCBI Taxonomy" id="47775"/>
    <lineage>
        <taxon>Eukaryota</taxon>
        <taxon>Viridiplantae</taxon>
        <taxon>Chlorophyta</taxon>
        <taxon>core chlorophytes</taxon>
        <taxon>Chlorophyceae</taxon>
        <taxon>CS clade</taxon>
        <taxon>Chlamydomonadales</taxon>
        <taxon>Astrephomenaceae</taxon>
        <taxon>Astrephomene</taxon>
    </lineage>
</organism>
<accession>A0AAD3DSF3</accession>
<protein>
    <recommendedName>
        <fullName evidence="1">FHA domain-containing protein</fullName>
    </recommendedName>
</protein>
<dbReference type="InterPro" id="IPR008984">
    <property type="entry name" value="SMAD_FHA_dom_sf"/>
</dbReference>
<dbReference type="Gene3D" id="2.60.200.20">
    <property type="match status" value="1"/>
</dbReference>
<gene>
    <name evidence="2" type="ORF">Agub_g8918</name>
</gene>
<dbReference type="EMBL" id="BMAR01000017">
    <property type="protein sequence ID" value="GFR47234.1"/>
    <property type="molecule type" value="Genomic_DNA"/>
</dbReference>